<dbReference type="Pfam" id="PF01257">
    <property type="entry name" value="2Fe-2S_thioredx"/>
    <property type="match status" value="1"/>
</dbReference>
<gene>
    <name evidence="11" type="ORF">BN873_770038</name>
</gene>
<accession>W6MCF0</accession>
<dbReference type="GO" id="GO:0016491">
    <property type="term" value="F:oxidoreductase activity"/>
    <property type="evidence" value="ECO:0007669"/>
    <property type="project" value="UniProtKB-KW"/>
</dbReference>
<keyword evidence="5" id="KW-0479">Metal-binding</keyword>
<evidence type="ECO:0000256" key="3">
    <source>
        <dbReference type="ARBA" id="ARBA00019901"/>
    </source>
</evidence>
<dbReference type="Gene3D" id="3.40.50.11540">
    <property type="entry name" value="NADH-ubiquinone oxidoreductase 51kDa subunit"/>
    <property type="match status" value="1"/>
</dbReference>
<dbReference type="GO" id="GO:0010181">
    <property type="term" value="F:FMN binding"/>
    <property type="evidence" value="ECO:0007669"/>
    <property type="project" value="InterPro"/>
</dbReference>
<comment type="cofactor">
    <cofactor evidence="1">
        <name>FMN</name>
        <dbReference type="ChEBI" id="CHEBI:58210"/>
    </cofactor>
</comment>
<keyword evidence="7" id="KW-0411">Iron-sulfur</keyword>
<dbReference type="PANTHER" id="PTHR43578">
    <property type="entry name" value="NADH-QUINONE OXIDOREDUCTASE SUBUNIT F"/>
    <property type="match status" value="1"/>
</dbReference>
<sequence>MAESSTLAQTIRDIVQRHQKLPTRLLQILREVQDRLTWLSTEAINVVAEELGISPAKVRSVAEFYSFLYTAPRGSYDILFSDNITDRMLGNRELLHYLADRLGVAINGTRADGRVSVGTTSCTGMCDQGPAALVNGYALTRLTKPRLDRIVELVNAKTPLEQWPREFFEVVSNIRRADILLGRHFADGAALRAVLKRGPEAILEEMVKSGLRGQGGAGFKSAAKWQSCRNAPGEVKYVVCNADEGEPGTFKDRVLMQDYADLVFEGMTVCGRVIGARQGFVYLRGEYRYMVDALKATLQRRREAGLLGAAILGDASFEFDIDIHLGAGAYVCGEESALIESLEGKHGVPRIRPPFPTTHGYLNKPTVVNNVETFASAAKIAVEGGNWFASRGTAESKGTKLLSLSGDCERPGIYEYPFGVTVRQVLEDCGARDAQGIQMAGPAGHMISAKLFDRRICFEDLATGGSFMVFDQRRDILDGIRNFAHFFVHESCGFCTPCRVGTSLMRDLVDKVHTGHGTRADLEEMRKLGQIMRVASHCGLGQTAPNPVLDSLDQFPESYERRLRSTAFEPAFDMNAALEQARWLTGRTDPDAYLDEEILSRAMP</sequence>
<dbReference type="SUPFAM" id="SSF142984">
    <property type="entry name" value="Nqo1 middle domain-like"/>
    <property type="match status" value="1"/>
</dbReference>
<dbReference type="PANTHER" id="PTHR43578:SF3">
    <property type="entry name" value="NADH-QUINONE OXIDOREDUCTASE SUBUNIT F"/>
    <property type="match status" value="1"/>
</dbReference>
<protein>
    <recommendedName>
        <fullName evidence="3">NADH-quinone oxidoreductase subunit F</fullName>
    </recommendedName>
    <alternativeName>
        <fullName evidence="8">NADH dehydrogenase I subunit F</fullName>
    </alternativeName>
    <alternativeName>
        <fullName evidence="9">NDH-1 subunit F</fullName>
    </alternativeName>
</protein>
<keyword evidence="4" id="KW-0004">4Fe-4S</keyword>
<evidence type="ECO:0000313" key="12">
    <source>
        <dbReference type="Proteomes" id="UP000035760"/>
    </source>
</evidence>
<dbReference type="SUPFAM" id="SSF52833">
    <property type="entry name" value="Thioredoxin-like"/>
    <property type="match status" value="1"/>
</dbReference>
<dbReference type="RefSeq" id="WP_048675529.1">
    <property type="nucleotide sequence ID" value="NZ_CBTJ020000088.1"/>
</dbReference>
<name>W6MCF0_9GAMM</name>
<evidence type="ECO:0000256" key="4">
    <source>
        <dbReference type="ARBA" id="ARBA00022485"/>
    </source>
</evidence>
<dbReference type="InterPro" id="IPR036249">
    <property type="entry name" value="Thioredoxin-like_sf"/>
</dbReference>
<dbReference type="Proteomes" id="UP000035760">
    <property type="component" value="Unassembled WGS sequence"/>
</dbReference>
<dbReference type="InterPro" id="IPR001949">
    <property type="entry name" value="NADH-UbQ_OxRdtase_51kDa_CS"/>
</dbReference>
<dbReference type="SUPFAM" id="SSF140490">
    <property type="entry name" value="Nqo1C-terminal domain-like"/>
    <property type="match status" value="1"/>
</dbReference>
<comment type="similarity">
    <text evidence="2">Belongs to the complex I 51 kDa subunit family.</text>
</comment>
<dbReference type="Gene3D" id="1.20.1440.230">
    <property type="entry name" value="NADH-ubiquinone oxidoreductase 51kDa subunit, iron-sulphur binding domain"/>
    <property type="match status" value="1"/>
</dbReference>
<dbReference type="InterPro" id="IPR037225">
    <property type="entry name" value="Nuo51_FMN-bd_sf"/>
</dbReference>
<keyword evidence="12" id="KW-1185">Reference proteome</keyword>
<dbReference type="InterPro" id="IPR037207">
    <property type="entry name" value="Nuop51_4Fe4S-bd_sf"/>
</dbReference>
<keyword evidence="6" id="KW-0408">Iron</keyword>
<dbReference type="InterPro" id="IPR011538">
    <property type="entry name" value="Nuo51_FMN-bd"/>
</dbReference>
<proteinExistence type="inferred from homology"/>
<dbReference type="Gene3D" id="3.10.20.600">
    <property type="match status" value="1"/>
</dbReference>
<dbReference type="Pfam" id="PF10589">
    <property type="entry name" value="NADH_4Fe-4S"/>
    <property type="match status" value="1"/>
</dbReference>
<organism evidence="11 12">
    <name type="scientific">Candidatus Competibacter denitrificans Run_A_D11</name>
    <dbReference type="NCBI Taxonomy" id="1400863"/>
    <lineage>
        <taxon>Bacteria</taxon>
        <taxon>Pseudomonadati</taxon>
        <taxon>Pseudomonadota</taxon>
        <taxon>Gammaproteobacteria</taxon>
        <taxon>Candidatus Competibacteraceae</taxon>
        <taxon>Candidatus Competibacter</taxon>
    </lineage>
</organism>
<feature type="domain" description="NADH-ubiquinone oxidoreductase 51kDa subunit iron-sulphur binding" evidence="10">
    <location>
        <begin position="477"/>
        <end position="522"/>
    </location>
</feature>
<evidence type="ECO:0000256" key="9">
    <source>
        <dbReference type="ARBA" id="ARBA00032787"/>
    </source>
</evidence>
<comment type="caution">
    <text evidence="11">The sequence shown here is derived from an EMBL/GenBank/DDBJ whole genome shotgun (WGS) entry which is preliminary data.</text>
</comment>
<dbReference type="EMBL" id="CBTJ020000088">
    <property type="protein sequence ID" value="CDI04005.1"/>
    <property type="molecule type" value="Genomic_DNA"/>
</dbReference>
<evidence type="ECO:0000259" key="10">
    <source>
        <dbReference type="SMART" id="SM00928"/>
    </source>
</evidence>
<dbReference type="OrthoDB" id="9805533at2"/>
<keyword evidence="11" id="KW-0560">Oxidoreductase</keyword>
<dbReference type="STRING" id="1400863.BN873_770038"/>
<dbReference type="AlphaFoldDB" id="W6MCF0"/>
<dbReference type="Gene3D" id="1.10.10.1590">
    <property type="entry name" value="NADH-quinone oxidoreductase subunit E"/>
    <property type="match status" value="1"/>
</dbReference>
<reference evidence="11" key="1">
    <citation type="submission" date="2013-07" db="EMBL/GenBank/DDBJ databases">
        <authorList>
            <person name="McIlroy S."/>
        </authorList>
    </citation>
    <scope>NUCLEOTIDE SEQUENCE [LARGE SCALE GENOMIC DNA]</scope>
    <source>
        <strain evidence="11">Run_A_D11</strain>
    </source>
</reference>
<reference evidence="11" key="2">
    <citation type="submission" date="2014-03" db="EMBL/GenBank/DDBJ databases">
        <title>Candidatus Competibacter-lineage genomes retrieved from metagenomes reveal functional metabolic diversity.</title>
        <authorList>
            <person name="McIlroy S.J."/>
            <person name="Albertsen M."/>
            <person name="Andresen E.K."/>
            <person name="Saunders A.M."/>
            <person name="Kristiansen R."/>
            <person name="Stokholm-Bjerregaard M."/>
            <person name="Nielsen K.L."/>
            <person name="Nielsen P.H."/>
        </authorList>
    </citation>
    <scope>NUCLEOTIDE SEQUENCE</scope>
    <source>
        <strain evidence="11">Run_A_D11</strain>
    </source>
</reference>
<evidence type="ECO:0000256" key="1">
    <source>
        <dbReference type="ARBA" id="ARBA00001917"/>
    </source>
</evidence>
<evidence type="ECO:0000313" key="11">
    <source>
        <dbReference type="EMBL" id="CDI04005.1"/>
    </source>
</evidence>
<dbReference type="PROSITE" id="PS00645">
    <property type="entry name" value="COMPLEX1_51K_2"/>
    <property type="match status" value="1"/>
</dbReference>
<dbReference type="PROSITE" id="PS00644">
    <property type="entry name" value="COMPLEX1_51K_1"/>
    <property type="match status" value="1"/>
</dbReference>
<dbReference type="SMART" id="SM00928">
    <property type="entry name" value="NADH_4Fe-4S"/>
    <property type="match status" value="1"/>
</dbReference>
<dbReference type="InterPro" id="IPR041921">
    <property type="entry name" value="NuoE_N"/>
</dbReference>
<dbReference type="Pfam" id="PF01512">
    <property type="entry name" value="Complex1_51K"/>
    <property type="match status" value="1"/>
</dbReference>
<dbReference type="GO" id="GO:0051539">
    <property type="term" value="F:4 iron, 4 sulfur cluster binding"/>
    <property type="evidence" value="ECO:0007669"/>
    <property type="project" value="UniProtKB-KW"/>
</dbReference>
<dbReference type="GO" id="GO:0008137">
    <property type="term" value="F:NADH dehydrogenase (ubiquinone) activity"/>
    <property type="evidence" value="ECO:0007669"/>
    <property type="project" value="InterPro"/>
</dbReference>
<evidence type="ECO:0000256" key="7">
    <source>
        <dbReference type="ARBA" id="ARBA00023014"/>
    </source>
</evidence>
<dbReference type="Gene3D" id="3.40.30.10">
    <property type="entry name" value="Glutaredoxin"/>
    <property type="match status" value="1"/>
</dbReference>
<evidence type="ECO:0000256" key="8">
    <source>
        <dbReference type="ARBA" id="ARBA00031578"/>
    </source>
</evidence>
<evidence type="ECO:0000256" key="6">
    <source>
        <dbReference type="ARBA" id="ARBA00023004"/>
    </source>
</evidence>
<evidence type="ECO:0000256" key="5">
    <source>
        <dbReference type="ARBA" id="ARBA00022723"/>
    </source>
</evidence>
<dbReference type="InterPro" id="IPR019575">
    <property type="entry name" value="Nuop51_4Fe4S-bd"/>
</dbReference>
<dbReference type="GO" id="GO:0046872">
    <property type="term" value="F:metal ion binding"/>
    <property type="evidence" value="ECO:0007669"/>
    <property type="project" value="UniProtKB-KW"/>
</dbReference>
<evidence type="ECO:0000256" key="2">
    <source>
        <dbReference type="ARBA" id="ARBA00007523"/>
    </source>
</evidence>
<dbReference type="SUPFAM" id="SSF142019">
    <property type="entry name" value="Nqo1 FMN-binding domain-like"/>
    <property type="match status" value="1"/>
</dbReference>